<dbReference type="EMBL" id="CZPT02001953">
    <property type="protein sequence ID" value="SCU72982.1"/>
    <property type="molecule type" value="Genomic_DNA"/>
</dbReference>
<dbReference type="SMR" id="A0A1G4IK92"/>
<feature type="domain" description="Tyrosine-protein phosphatase" evidence="1">
    <location>
        <begin position="21"/>
        <end position="290"/>
    </location>
</feature>
<dbReference type="GeneID" id="92378506"/>
<dbReference type="PANTHER" id="PTHR19134:SF449">
    <property type="entry name" value="TYROSINE-PROTEIN PHOSPHATASE 1"/>
    <property type="match status" value="1"/>
</dbReference>
<dbReference type="SMART" id="SM00194">
    <property type="entry name" value="PTPc"/>
    <property type="match status" value="1"/>
</dbReference>
<proteinExistence type="predicted"/>
<dbReference type="PROSITE" id="PS50056">
    <property type="entry name" value="TYR_PHOSPHATASE_2"/>
    <property type="match status" value="1"/>
</dbReference>
<dbReference type="InterPro" id="IPR016130">
    <property type="entry name" value="Tyr_Pase_AS"/>
</dbReference>
<dbReference type="PANTHER" id="PTHR19134">
    <property type="entry name" value="RECEPTOR-TYPE TYROSINE-PROTEIN PHOSPHATASE"/>
    <property type="match status" value="1"/>
</dbReference>
<dbReference type="VEuPathDB" id="TriTrypDB:TEOVI_000456600"/>
<sequence length="306" mass="34132">MSTAKSFPMAQLSTRAQYSRMQREFVQLQRQENPRNINFTTSLKNRHKNRYLDILANEETIYPPVLKAVGAQPGRYPYINGNLIDLDLPHTFVACQAPVPQGVPDFLETLSEKKVDLVVMLTKLREGGVLKAERYWPEEEEDSLSFPESGHDAIKVTRDAEASYEVDAELDIVRRPLVIHVPGKPMHRVLQVQYVGWPDHGVPESAASFDELLSVIKNCVTTSPILVHCSAGIGRTGTLIGAYAALLHIERGILTDSTVYSIVAAMKQKRFGMVQRLEQYAVIYMTVLGRLGVDISGLVSTLNLKA</sequence>
<gene>
    <name evidence="3" type="ORF">TEOVI_000456600</name>
</gene>
<dbReference type="PROSITE" id="PS50055">
    <property type="entry name" value="TYR_PHOSPHATASE_PTP"/>
    <property type="match status" value="1"/>
</dbReference>
<dbReference type="CDD" id="cd00047">
    <property type="entry name" value="PTPc"/>
    <property type="match status" value="1"/>
</dbReference>
<name>A0A1G4IK92_TRYEQ</name>
<dbReference type="Pfam" id="PF00102">
    <property type="entry name" value="Y_phosphatase"/>
    <property type="match status" value="1"/>
</dbReference>
<dbReference type="Gene3D" id="3.90.190.10">
    <property type="entry name" value="Protein tyrosine phosphatase superfamily"/>
    <property type="match status" value="1"/>
</dbReference>
<dbReference type="InterPro" id="IPR003595">
    <property type="entry name" value="Tyr_Pase_cat"/>
</dbReference>
<keyword evidence="3" id="KW-0378">Hydrolase</keyword>
<feature type="domain" description="Tyrosine specific protein phosphatases" evidence="2">
    <location>
        <begin position="210"/>
        <end position="281"/>
    </location>
</feature>
<dbReference type="InterPro" id="IPR000242">
    <property type="entry name" value="PTP_cat"/>
</dbReference>
<evidence type="ECO:0000259" key="2">
    <source>
        <dbReference type="PROSITE" id="PS50056"/>
    </source>
</evidence>
<dbReference type="InterPro" id="IPR050348">
    <property type="entry name" value="Protein-Tyr_Phosphatase"/>
</dbReference>
<dbReference type="GO" id="GO:0004725">
    <property type="term" value="F:protein tyrosine phosphatase activity"/>
    <property type="evidence" value="ECO:0007669"/>
    <property type="project" value="UniProtKB-EC"/>
</dbReference>
<reference evidence="3" key="1">
    <citation type="submission" date="2016-09" db="EMBL/GenBank/DDBJ databases">
        <authorList>
            <person name="Hebert L."/>
            <person name="Moumen B."/>
        </authorList>
    </citation>
    <scope>NUCLEOTIDE SEQUENCE [LARGE SCALE GENOMIC DNA]</scope>
    <source>
        <strain evidence="3">OVI</strain>
    </source>
</reference>
<dbReference type="InterPro" id="IPR000387">
    <property type="entry name" value="Tyr_Pase_dom"/>
</dbReference>
<dbReference type="AlphaFoldDB" id="A0A1G4IK92"/>
<dbReference type="SMART" id="SM00404">
    <property type="entry name" value="PTPc_motif"/>
    <property type="match status" value="1"/>
</dbReference>
<dbReference type="InterPro" id="IPR029021">
    <property type="entry name" value="Prot-tyrosine_phosphatase-like"/>
</dbReference>
<dbReference type="SUPFAM" id="SSF52799">
    <property type="entry name" value="(Phosphotyrosine protein) phosphatases II"/>
    <property type="match status" value="1"/>
</dbReference>
<protein>
    <submittedName>
        <fullName evidence="3">Protein tyrosine phosphatase, putative</fullName>
        <ecNumber evidence="3">3.1.3.48</ecNumber>
    </submittedName>
</protein>
<evidence type="ECO:0000259" key="1">
    <source>
        <dbReference type="PROSITE" id="PS50055"/>
    </source>
</evidence>
<evidence type="ECO:0000313" key="4">
    <source>
        <dbReference type="Proteomes" id="UP000195570"/>
    </source>
</evidence>
<organism evidence="3 4">
    <name type="scientific">Trypanosoma equiperdum</name>
    <dbReference type="NCBI Taxonomy" id="5694"/>
    <lineage>
        <taxon>Eukaryota</taxon>
        <taxon>Discoba</taxon>
        <taxon>Euglenozoa</taxon>
        <taxon>Kinetoplastea</taxon>
        <taxon>Metakinetoplastina</taxon>
        <taxon>Trypanosomatida</taxon>
        <taxon>Trypanosomatidae</taxon>
        <taxon>Trypanosoma</taxon>
    </lineage>
</organism>
<dbReference type="PROSITE" id="PS00383">
    <property type="entry name" value="TYR_PHOSPHATASE_1"/>
    <property type="match status" value="1"/>
</dbReference>
<accession>A0A1G4IK92</accession>
<dbReference type="PRINTS" id="PR00700">
    <property type="entry name" value="PRTYPHPHTASE"/>
</dbReference>
<evidence type="ECO:0000313" key="3">
    <source>
        <dbReference type="EMBL" id="SCU72982.1"/>
    </source>
</evidence>
<comment type="caution">
    <text evidence="3">The sequence shown here is derived from an EMBL/GenBank/DDBJ whole genome shotgun (WGS) entry which is preliminary data.</text>
</comment>
<keyword evidence="4" id="KW-1185">Reference proteome</keyword>
<dbReference type="RefSeq" id="XP_067083423.1">
    <property type="nucleotide sequence ID" value="XM_067227322.1"/>
</dbReference>
<dbReference type="EC" id="3.1.3.48" evidence="3"/>
<dbReference type="Proteomes" id="UP000195570">
    <property type="component" value="Unassembled WGS sequence"/>
</dbReference>